<dbReference type="Gene3D" id="1.10.287.600">
    <property type="entry name" value="Helix hairpin bin"/>
    <property type="match status" value="1"/>
</dbReference>
<sequence length="451" mass="50178">MREVISIHLGQAGVQLGNIGWELYCLEHNLLENGYLSQAQAPMDQQLRCSGEGKNCIVEGFRSFFYENTSGSYSPRAIFVDLDPTVIDDIRSGRFKNLYSPNNLISGKEDAANNFARGYLTSGRAILESVMSPIYKLAESCDRLQGFMLYHSFGGGTGSGLHALVTKALTKEFQKLTKLEIAVFPSPKMSTAVVEPYNAVLATDATLEEAECVFLADNEAMYSICQKKMDIDSPSYTNLNRILAQAVSSITSSVRFKGSLNADFMDFQTNLVPYPRIHFPVMSYAPINSVQTHGHESLSVADITNKCFDTSSRMLQCENEAGRYMSCCLLYRGDVAPKDVNAAVSAIKEKKSIKFVQWSPTGFKIGINDSPPAVVPDGDLARSTRAVCMLCNTTAVKEAWTNLNIKYHLMLDKKAFFHWYLGEGLEANHFYDAQENLLTLEEEYELMNKVN</sequence>
<evidence type="ECO:0000256" key="4">
    <source>
        <dbReference type="ARBA" id="ARBA00011747"/>
    </source>
</evidence>
<evidence type="ECO:0000256" key="6">
    <source>
        <dbReference type="ARBA" id="ARBA00022701"/>
    </source>
</evidence>
<evidence type="ECO:0000256" key="11">
    <source>
        <dbReference type="ARBA" id="ARBA00023134"/>
    </source>
</evidence>
<dbReference type="GO" id="GO:0016787">
    <property type="term" value="F:hydrolase activity"/>
    <property type="evidence" value="ECO:0007669"/>
    <property type="project" value="UniProtKB-KW"/>
</dbReference>
<evidence type="ECO:0000256" key="13">
    <source>
        <dbReference type="ARBA" id="ARBA00034296"/>
    </source>
</evidence>
<dbReference type="Pfam" id="PF00091">
    <property type="entry name" value="Tubulin"/>
    <property type="match status" value="1"/>
</dbReference>
<evidence type="ECO:0000256" key="12">
    <source>
        <dbReference type="ARBA" id="ARBA00023212"/>
    </source>
</evidence>
<dbReference type="SUPFAM" id="SSF55307">
    <property type="entry name" value="Tubulin C-terminal domain-like"/>
    <property type="match status" value="1"/>
</dbReference>
<dbReference type="RefSeq" id="XP_014261806.1">
    <property type="nucleotide sequence ID" value="XM_014406320.1"/>
</dbReference>
<dbReference type="PROSITE" id="PS00227">
    <property type="entry name" value="TUBULIN"/>
    <property type="match status" value="1"/>
</dbReference>
<dbReference type="PANTHER" id="PTHR11588">
    <property type="entry name" value="TUBULIN"/>
    <property type="match status" value="1"/>
</dbReference>
<name>A0A8I6THU1_CIMLE</name>
<dbReference type="InterPro" id="IPR000217">
    <property type="entry name" value="Tubulin"/>
</dbReference>
<keyword evidence="10" id="KW-0460">Magnesium</keyword>
<keyword evidence="12" id="KW-0206">Cytoskeleton</keyword>
<evidence type="ECO:0000256" key="1">
    <source>
        <dbReference type="ARBA" id="ARBA00001946"/>
    </source>
</evidence>
<proteinExistence type="inferred from homology"/>
<dbReference type="InterPro" id="IPR023123">
    <property type="entry name" value="Tubulin_C"/>
</dbReference>
<dbReference type="GO" id="GO:0005874">
    <property type="term" value="C:microtubule"/>
    <property type="evidence" value="ECO:0007669"/>
    <property type="project" value="UniProtKB-KW"/>
</dbReference>
<dbReference type="InterPro" id="IPR018316">
    <property type="entry name" value="Tubulin/FtsZ_2-layer-sand-dom"/>
</dbReference>
<dbReference type="InterPro" id="IPR036525">
    <property type="entry name" value="Tubulin/FtsZ_GTPase_sf"/>
</dbReference>
<keyword evidence="11 15" id="KW-0342">GTP-binding</keyword>
<comment type="similarity">
    <text evidence="3 15">Belongs to the tubulin family.</text>
</comment>
<keyword evidence="8 15" id="KW-0547">Nucleotide-binding</keyword>
<organism evidence="18 19">
    <name type="scientific">Cimex lectularius</name>
    <name type="common">Bed bug</name>
    <name type="synonym">Acanthia lectularia</name>
    <dbReference type="NCBI Taxonomy" id="79782"/>
    <lineage>
        <taxon>Eukaryota</taxon>
        <taxon>Metazoa</taxon>
        <taxon>Ecdysozoa</taxon>
        <taxon>Arthropoda</taxon>
        <taxon>Hexapoda</taxon>
        <taxon>Insecta</taxon>
        <taxon>Pterygota</taxon>
        <taxon>Neoptera</taxon>
        <taxon>Paraneoptera</taxon>
        <taxon>Hemiptera</taxon>
        <taxon>Heteroptera</taxon>
        <taxon>Panheteroptera</taxon>
        <taxon>Cimicomorpha</taxon>
        <taxon>Cimicidae</taxon>
        <taxon>Cimex</taxon>
    </lineage>
</organism>
<dbReference type="GO" id="GO:0007017">
    <property type="term" value="P:microtubule-based process"/>
    <property type="evidence" value="ECO:0007669"/>
    <property type="project" value="InterPro"/>
</dbReference>
<dbReference type="EnsemblMetazoa" id="XM_014406320.1">
    <property type="protein sequence ID" value="XP_014261806.1"/>
    <property type="gene ID" value="LOC106673930"/>
</dbReference>
<dbReference type="OMA" id="EAMYSIC"/>
<reference evidence="18" key="1">
    <citation type="submission" date="2022-01" db="UniProtKB">
        <authorList>
            <consortium name="EnsemblMetazoa"/>
        </authorList>
    </citation>
    <scope>IDENTIFICATION</scope>
</reference>
<dbReference type="OrthoDB" id="6613304at2759"/>
<comment type="function">
    <text evidence="13 15">Tubulin is the major constituent of microtubules, a cylinder consisting of laterally associated linear protofilaments composed of alpha- and beta-tubulin heterodimers. Microtubules grow by the addition of GTP-tubulin dimers to the microtubule end, where a stabilizing cap forms. Below the cap, tubulin dimers are in GDP-bound state, owing to GTPase activity of alpha-tubulin.</text>
</comment>
<dbReference type="GO" id="GO:0005200">
    <property type="term" value="F:structural constituent of cytoskeleton"/>
    <property type="evidence" value="ECO:0007669"/>
    <property type="project" value="InterPro"/>
</dbReference>
<evidence type="ECO:0000256" key="9">
    <source>
        <dbReference type="ARBA" id="ARBA00022801"/>
    </source>
</evidence>
<dbReference type="CDD" id="cd02186">
    <property type="entry name" value="alpha_tubulin"/>
    <property type="match status" value="1"/>
</dbReference>
<evidence type="ECO:0000256" key="3">
    <source>
        <dbReference type="ARBA" id="ARBA00009636"/>
    </source>
</evidence>
<dbReference type="AlphaFoldDB" id="A0A8I6THU1"/>
<dbReference type="InterPro" id="IPR008280">
    <property type="entry name" value="Tub_FtsZ_C"/>
</dbReference>
<dbReference type="SUPFAM" id="SSF52490">
    <property type="entry name" value="Tubulin nucleotide-binding domain-like"/>
    <property type="match status" value="1"/>
</dbReference>
<dbReference type="GO" id="GO:0005737">
    <property type="term" value="C:cytoplasm"/>
    <property type="evidence" value="ECO:0007669"/>
    <property type="project" value="UniProtKB-ARBA"/>
</dbReference>
<keyword evidence="19" id="KW-1185">Reference proteome</keyword>
<evidence type="ECO:0000256" key="7">
    <source>
        <dbReference type="ARBA" id="ARBA00022723"/>
    </source>
</evidence>
<dbReference type="FunFam" id="3.30.1330.20:FF:000001">
    <property type="entry name" value="Tubulin alpha chain"/>
    <property type="match status" value="1"/>
</dbReference>
<dbReference type="GeneID" id="106673930"/>
<keyword evidence="5" id="KW-0963">Cytoplasm</keyword>
<feature type="domain" description="Tubulin/FtsZ GTPase" evidence="16">
    <location>
        <begin position="61"/>
        <end position="258"/>
    </location>
</feature>
<dbReference type="FunFam" id="3.40.50.1440:FF:000011">
    <property type="entry name" value="Tubulin alpha chain"/>
    <property type="match status" value="1"/>
</dbReference>
<dbReference type="SMART" id="SM00864">
    <property type="entry name" value="Tubulin"/>
    <property type="match status" value="1"/>
</dbReference>
<evidence type="ECO:0000259" key="17">
    <source>
        <dbReference type="SMART" id="SM00865"/>
    </source>
</evidence>
<comment type="subunit">
    <text evidence="4 15">Dimer of alpha and beta chains. A typical microtubule is a hollow water-filled tube with an outer diameter of 25 nm and an inner diameter of 15 nM. Alpha-beta heterodimers associate head-to-tail to form protofilaments running lengthwise along the microtubule wall with the beta-tubulin subunit facing the microtubule plus end conferring a structural polarity. Microtubules usually have 13 protofilaments but different protofilament numbers can be found in some organisms and specialized cells.</text>
</comment>
<feature type="domain" description="Tubulin/FtsZ 2-layer sandwich" evidence="17">
    <location>
        <begin position="260"/>
        <end position="405"/>
    </location>
</feature>
<dbReference type="PRINTS" id="PR01161">
    <property type="entry name" value="TUBULIN"/>
</dbReference>
<dbReference type="InterPro" id="IPR037103">
    <property type="entry name" value="Tubulin/FtsZ-like_C"/>
</dbReference>
<keyword evidence="6 15" id="KW-0493">Microtubule</keyword>
<protein>
    <recommendedName>
        <fullName evidence="15">Tubulin alpha chain</fullName>
    </recommendedName>
</protein>
<dbReference type="GO" id="GO:0046872">
    <property type="term" value="F:metal ion binding"/>
    <property type="evidence" value="ECO:0007669"/>
    <property type="project" value="UniProtKB-KW"/>
</dbReference>
<dbReference type="GO" id="GO:0005525">
    <property type="term" value="F:GTP binding"/>
    <property type="evidence" value="ECO:0007669"/>
    <property type="project" value="UniProtKB-UniRule"/>
</dbReference>
<keyword evidence="7" id="KW-0479">Metal-binding</keyword>
<keyword evidence="9" id="KW-0378">Hydrolase</keyword>
<evidence type="ECO:0000256" key="8">
    <source>
        <dbReference type="ARBA" id="ARBA00022741"/>
    </source>
</evidence>
<dbReference type="InterPro" id="IPR017975">
    <property type="entry name" value="Tubulin_CS"/>
</dbReference>
<dbReference type="Gene3D" id="3.30.1330.20">
    <property type="entry name" value="Tubulin/FtsZ, C-terminal domain"/>
    <property type="match status" value="1"/>
</dbReference>
<dbReference type="Gene3D" id="3.40.50.1440">
    <property type="entry name" value="Tubulin/FtsZ, GTPase domain"/>
    <property type="match status" value="1"/>
</dbReference>
<dbReference type="InterPro" id="IPR003008">
    <property type="entry name" value="Tubulin_FtsZ_GTPase"/>
</dbReference>
<evidence type="ECO:0000259" key="16">
    <source>
        <dbReference type="SMART" id="SM00864"/>
    </source>
</evidence>
<evidence type="ECO:0000256" key="2">
    <source>
        <dbReference type="ARBA" id="ARBA00004245"/>
    </source>
</evidence>
<evidence type="ECO:0000256" key="5">
    <source>
        <dbReference type="ARBA" id="ARBA00022490"/>
    </source>
</evidence>
<dbReference type="PRINTS" id="PR01162">
    <property type="entry name" value="ALPHATUBULIN"/>
</dbReference>
<dbReference type="SMART" id="SM00865">
    <property type="entry name" value="Tubulin_C"/>
    <property type="match status" value="1"/>
</dbReference>
<evidence type="ECO:0000313" key="18">
    <source>
        <dbReference type="EnsemblMetazoa" id="XP_014261806.1"/>
    </source>
</evidence>
<dbReference type="Proteomes" id="UP000494040">
    <property type="component" value="Unassembled WGS sequence"/>
</dbReference>
<accession>A0A8I6THU1</accession>
<dbReference type="InterPro" id="IPR002452">
    <property type="entry name" value="Alpha_tubulin"/>
</dbReference>
<evidence type="ECO:0000256" key="15">
    <source>
        <dbReference type="RuleBase" id="RU000352"/>
    </source>
</evidence>
<evidence type="ECO:0000256" key="10">
    <source>
        <dbReference type="ARBA" id="ARBA00022842"/>
    </source>
</evidence>
<comment type="cofactor">
    <cofactor evidence="1">
        <name>Mg(2+)</name>
        <dbReference type="ChEBI" id="CHEBI:18420"/>
    </cofactor>
</comment>
<evidence type="ECO:0000256" key="14">
    <source>
        <dbReference type="ARBA" id="ARBA00049117"/>
    </source>
</evidence>
<dbReference type="Pfam" id="PF03953">
    <property type="entry name" value="Tubulin_C"/>
    <property type="match status" value="1"/>
</dbReference>
<comment type="catalytic activity">
    <reaction evidence="14">
        <text>GTP + H2O = GDP + phosphate + H(+)</text>
        <dbReference type="Rhea" id="RHEA:19669"/>
        <dbReference type="ChEBI" id="CHEBI:15377"/>
        <dbReference type="ChEBI" id="CHEBI:15378"/>
        <dbReference type="ChEBI" id="CHEBI:37565"/>
        <dbReference type="ChEBI" id="CHEBI:43474"/>
        <dbReference type="ChEBI" id="CHEBI:58189"/>
    </reaction>
    <physiologicalReaction direction="left-to-right" evidence="14">
        <dbReference type="Rhea" id="RHEA:19670"/>
    </physiologicalReaction>
</comment>
<comment type="subcellular location">
    <subcellularLocation>
        <location evidence="2">Cytoplasm</location>
        <location evidence="2">Cytoskeleton</location>
    </subcellularLocation>
</comment>
<dbReference type="KEGG" id="clec:106673930"/>
<evidence type="ECO:0000313" key="19">
    <source>
        <dbReference type="Proteomes" id="UP000494040"/>
    </source>
</evidence>